<feature type="transmembrane region" description="Helical" evidence="6">
    <location>
        <begin position="153"/>
        <end position="180"/>
    </location>
</feature>
<keyword evidence="5 6" id="KW-0472">Membrane</keyword>
<evidence type="ECO:0000313" key="7">
    <source>
        <dbReference type="EMBL" id="TDC48351.1"/>
    </source>
</evidence>
<evidence type="ECO:0000256" key="5">
    <source>
        <dbReference type="ARBA" id="ARBA00023136"/>
    </source>
</evidence>
<dbReference type="EMBL" id="SMKL01000057">
    <property type="protein sequence ID" value="TDC48351.1"/>
    <property type="molecule type" value="Genomic_DNA"/>
</dbReference>
<gene>
    <name evidence="7" type="ORF">E1212_21330</name>
</gene>
<organism evidence="7 8">
    <name type="scientific">Jiangella ureilytica</name>
    <dbReference type="NCBI Taxonomy" id="2530374"/>
    <lineage>
        <taxon>Bacteria</taxon>
        <taxon>Bacillati</taxon>
        <taxon>Actinomycetota</taxon>
        <taxon>Actinomycetes</taxon>
        <taxon>Jiangellales</taxon>
        <taxon>Jiangellaceae</taxon>
        <taxon>Jiangella</taxon>
    </lineage>
</organism>
<evidence type="ECO:0000256" key="1">
    <source>
        <dbReference type="ARBA" id="ARBA00004651"/>
    </source>
</evidence>
<feature type="transmembrane region" description="Helical" evidence="6">
    <location>
        <begin position="49"/>
        <end position="71"/>
    </location>
</feature>
<keyword evidence="3 6" id="KW-0812">Transmembrane</keyword>
<evidence type="ECO:0000256" key="4">
    <source>
        <dbReference type="ARBA" id="ARBA00022989"/>
    </source>
</evidence>
<dbReference type="PANTHER" id="PTHR39087:SF2">
    <property type="entry name" value="UPF0104 MEMBRANE PROTEIN MJ1595"/>
    <property type="match status" value="1"/>
</dbReference>
<dbReference type="GO" id="GO:0005886">
    <property type="term" value="C:plasma membrane"/>
    <property type="evidence" value="ECO:0007669"/>
    <property type="project" value="UniProtKB-SubCell"/>
</dbReference>
<evidence type="ECO:0000256" key="3">
    <source>
        <dbReference type="ARBA" id="ARBA00022692"/>
    </source>
</evidence>
<reference evidence="7 8" key="1">
    <citation type="submission" date="2019-02" db="EMBL/GenBank/DDBJ databases">
        <title>Draft genome sequences of novel Actinobacteria.</title>
        <authorList>
            <person name="Sahin N."/>
            <person name="Ay H."/>
            <person name="Saygin H."/>
        </authorList>
    </citation>
    <scope>NUCLEOTIDE SEQUENCE [LARGE SCALE GENOMIC DNA]</scope>
    <source>
        <strain evidence="7 8">KC603</strain>
    </source>
</reference>
<dbReference type="InterPro" id="IPR022791">
    <property type="entry name" value="L-PG_synthase/AglD"/>
</dbReference>
<keyword evidence="2" id="KW-1003">Cell membrane</keyword>
<comment type="subcellular location">
    <subcellularLocation>
        <location evidence="1">Cell membrane</location>
        <topology evidence="1">Multi-pass membrane protein</topology>
    </subcellularLocation>
</comment>
<keyword evidence="8" id="KW-1185">Reference proteome</keyword>
<comment type="caution">
    <text evidence="7">The sequence shown here is derived from an EMBL/GenBank/DDBJ whole genome shotgun (WGS) entry which is preliminary data.</text>
</comment>
<protein>
    <recommendedName>
        <fullName evidence="9">Flippase-like domain-containing protein</fullName>
    </recommendedName>
</protein>
<dbReference type="OrthoDB" id="5192700at2"/>
<keyword evidence="4 6" id="KW-1133">Transmembrane helix</keyword>
<name>A0A4R4RG32_9ACTN</name>
<feature type="transmembrane region" description="Helical" evidence="6">
    <location>
        <begin position="270"/>
        <end position="295"/>
    </location>
</feature>
<sequence length="420" mass="42548">MVRGCFDASCTPLLQTQVVSVGHHRGVAIHEQTTTRTRRRAILCSTRRVVGLLAIIAGLVAVGLVVVPAALPNLVTAMRSNPTVPFIVALFWVLATVASITGKRAICTGYLSWTETATAHIGGTVANRIVPAGVGAAGVFAAALHRGGASNTAAAGVIALWAMAGGLAHAGGLLLGVAWLREGWSGLLTVVALATLLVVAVRLLAGWLSRRRAARAERVAASPARFGAHPAVRTARAGSSLPAVVAPPSKWRRLVLTARDVLDAVRARPILALAALTAQLAAAACLATGFALAAVSFGVPISVGVAMAAYLAGTALSAATPTPAGIGSAETALIGTLMLAGASLGEALPTVFLFRAVILIAPVVAAALMAAAWVSVRLVVAARARRRTARMPHPHLSALPAMPAVILAIEPSPAPEAAAP</sequence>
<evidence type="ECO:0008006" key="9">
    <source>
        <dbReference type="Google" id="ProtNLM"/>
    </source>
</evidence>
<dbReference type="AlphaFoldDB" id="A0A4R4RG32"/>
<dbReference type="PANTHER" id="PTHR39087">
    <property type="entry name" value="UPF0104 MEMBRANE PROTEIN MJ1595"/>
    <property type="match status" value="1"/>
</dbReference>
<feature type="transmembrane region" description="Helical" evidence="6">
    <location>
        <begin position="358"/>
        <end position="380"/>
    </location>
</feature>
<proteinExistence type="predicted"/>
<evidence type="ECO:0000256" key="6">
    <source>
        <dbReference type="SAM" id="Phobius"/>
    </source>
</evidence>
<evidence type="ECO:0000313" key="8">
    <source>
        <dbReference type="Proteomes" id="UP000295621"/>
    </source>
</evidence>
<evidence type="ECO:0000256" key="2">
    <source>
        <dbReference type="ARBA" id="ARBA00022475"/>
    </source>
</evidence>
<feature type="transmembrane region" description="Helical" evidence="6">
    <location>
        <begin position="332"/>
        <end position="352"/>
    </location>
</feature>
<feature type="transmembrane region" description="Helical" evidence="6">
    <location>
        <begin position="186"/>
        <end position="208"/>
    </location>
</feature>
<accession>A0A4R4RG32</accession>
<dbReference type="Proteomes" id="UP000295621">
    <property type="component" value="Unassembled WGS sequence"/>
</dbReference>
<dbReference type="Pfam" id="PF03706">
    <property type="entry name" value="LPG_synthase_TM"/>
    <property type="match status" value="1"/>
</dbReference>
<feature type="transmembrane region" description="Helical" evidence="6">
    <location>
        <begin position="83"/>
        <end position="102"/>
    </location>
</feature>
<feature type="transmembrane region" description="Helical" evidence="6">
    <location>
        <begin position="301"/>
        <end position="320"/>
    </location>
</feature>